<dbReference type="AlphaFoldDB" id="A0A6J4T4G1"/>
<evidence type="ECO:0000313" key="1">
    <source>
        <dbReference type="EMBL" id="CAA9513697.1"/>
    </source>
</evidence>
<name>A0A6J4T4G1_9ACTN</name>
<organism evidence="1">
    <name type="scientific">uncultured Solirubrobacteraceae bacterium</name>
    <dbReference type="NCBI Taxonomy" id="1162706"/>
    <lineage>
        <taxon>Bacteria</taxon>
        <taxon>Bacillati</taxon>
        <taxon>Actinomycetota</taxon>
        <taxon>Thermoleophilia</taxon>
        <taxon>Solirubrobacterales</taxon>
        <taxon>Solirubrobacteraceae</taxon>
        <taxon>environmental samples</taxon>
    </lineage>
</organism>
<dbReference type="EMBL" id="CADCVP010000288">
    <property type="protein sequence ID" value="CAA9513697.1"/>
    <property type="molecule type" value="Genomic_DNA"/>
</dbReference>
<reference evidence="1" key="1">
    <citation type="submission" date="2020-02" db="EMBL/GenBank/DDBJ databases">
        <authorList>
            <person name="Meier V. D."/>
        </authorList>
    </citation>
    <scope>NUCLEOTIDE SEQUENCE</scope>
    <source>
        <strain evidence="1">AVDCRST_MAG69</strain>
    </source>
</reference>
<protein>
    <submittedName>
        <fullName evidence="1">Uncharacterized protein</fullName>
    </submittedName>
</protein>
<gene>
    <name evidence="1" type="ORF">AVDCRST_MAG69-2636</name>
</gene>
<accession>A0A6J4T4G1</accession>
<feature type="non-terminal residue" evidence="1">
    <location>
        <position position="1"/>
    </location>
</feature>
<sequence>RGLLAMADGERLDCSALVAEAGRALGAVEDVRRIKSQLTSATKGIEEARSILDGMADRVRGHLKRVDELVGAAQTPS</sequence>
<proteinExistence type="predicted"/>